<feature type="binding site" evidence="3">
    <location>
        <position position="83"/>
    </location>
    <ligand>
        <name>Mg(2+)</name>
        <dbReference type="ChEBI" id="CHEBI:18420"/>
        <label>1</label>
    </ligand>
</feature>
<dbReference type="GO" id="GO:0016787">
    <property type="term" value="F:hydrolase activity"/>
    <property type="evidence" value="ECO:0007669"/>
    <property type="project" value="UniProtKB-KW"/>
</dbReference>
<dbReference type="RefSeq" id="WP_168363832.1">
    <property type="nucleotide sequence ID" value="NZ_CP033622.1"/>
</dbReference>
<gene>
    <name evidence="5" type="ORF">DWG24_20370</name>
</gene>
<dbReference type="Pfam" id="PF03747">
    <property type="entry name" value="ADP_ribosyl_GH"/>
    <property type="match status" value="1"/>
</dbReference>
<dbReference type="InterPro" id="IPR036705">
    <property type="entry name" value="Ribosyl_crysJ1_sf"/>
</dbReference>
<feature type="binding site" evidence="3">
    <location>
        <position position="342"/>
    </location>
    <ligand>
        <name>Mg(2+)</name>
        <dbReference type="ChEBI" id="CHEBI:18420"/>
        <label>1</label>
    </ligand>
</feature>
<dbReference type="PANTHER" id="PTHR16222">
    <property type="entry name" value="ADP-RIBOSYLGLYCOHYDROLASE"/>
    <property type="match status" value="1"/>
</dbReference>
<evidence type="ECO:0000256" key="2">
    <source>
        <dbReference type="ARBA" id="ARBA00022801"/>
    </source>
</evidence>
<evidence type="ECO:0000313" key="5">
    <source>
        <dbReference type="EMBL" id="QIZ52926.1"/>
    </source>
</evidence>
<comment type="similarity">
    <text evidence="1">Belongs to the ADP-ribosylglycohydrolase family.</text>
</comment>
<comment type="cofactor">
    <cofactor evidence="3">
        <name>Mg(2+)</name>
        <dbReference type="ChEBI" id="CHEBI:18420"/>
    </cofactor>
    <text evidence="3">Binds 2 magnesium ions per subunit.</text>
</comment>
<dbReference type="EMBL" id="CP033622">
    <property type="protein sequence ID" value="QIZ52926.1"/>
    <property type="molecule type" value="Genomic_DNA"/>
</dbReference>
<evidence type="ECO:0000256" key="1">
    <source>
        <dbReference type="ARBA" id="ARBA00010702"/>
    </source>
</evidence>
<dbReference type="SUPFAM" id="SSF101478">
    <property type="entry name" value="ADP-ribosylglycohydrolase"/>
    <property type="match status" value="1"/>
</dbReference>
<feature type="binding site" evidence="3">
    <location>
        <position position="82"/>
    </location>
    <ligand>
        <name>Mg(2+)</name>
        <dbReference type="ChEBI" id="CHEBI:18420"/>
        <label>1</label>
    </ligand>
</feature>
<organism evidence="5 6">
    <name type="scientific">Dickeya zeae</name>
    <dbReference type="NCBI Taxonomy" id="204042"/>
    <lineage>
        <taxon>Bacteria</taxon>
        <taxon>Pseudomonadati</taxon>
        <taxon>Pseudomonadota</taxon>
        <taxon>Gammaproteobacteria</taxon>
        <taxon>Enterobacterales</taxon>
        <taxon>Pectobacteriaceae</taxon>
        <taxon>Dickeya</taxon>
    </lineage>
</organism>
<evidence type="ECO:0000256" key="3">
    <source>
        <dbReference type="PIRSR" id="PIRSR605502-1"/>
    </source>
</evidence>
<dbReference type="GO" id="GO:0046872">
    <property type="term" value="F:metal ion binding"/>
    <property type="evidence" value="ECO:0007669"/>
    <property type="project" value="UniProtKB-KW"/>
</dbReference>
<accession>A0AAE7D0B8</accession>
<evidence type="ECO:0000256" key="4">
    <source>
        <dbReference type="SAM" id="Coils"/>
    </source>
</evidence>
<sequence>MSEEYKKNHSLTRRKAMPKNIVNSSLWAAAGDSIGWISELVNGKAGLERRIGAQRLSKPVAWSRIVGGRGGPKVALPAGTYSDDTQLRLAVSRSIRGNGFFDVENFAKIELTVWPSYALGGGVGTKTAAQNLAKRTVNWFNNFYSTGRQSYFTSGGNGAAMRIQPHVWSSCGSRSEDDILLDVLKDSLVTHGHPHGFCGAIFHAKTLLDILLYNKMPDFRDWKRYIESFSVIPDLIRMDSQLSSFWLVEWESHNQLSLSDSILKCQKEILNDLENINAILQENNEKAYRRILEITGCLTDRYRGSGIKTSLVSAVLAYIYQHDNIENALVCAANEIDSDTDTIASMCGALLGAYSDHEVTWPLQDRDYLISESMRLANIEVSHSQRSFEYPKIQSWVPPYKQNDAVGIVDNSFALVGLGILTNIDERYYEANNACWQWFKLPFGQTILVKRKSDNIREIHNSQLPAFTSITRVTKNEVIKENSSKDESVNKTDVMAKQGDLFERDTDPRDWLDRITDLVINSNFDDVTLGRMLNECINKTQSVQMAVSFSAIIAKAKIVRQRKSKE</sequence>
<name>A0AAE7D0B8_9GAMM</name>
<keyword evidence="3" id="KW-0460">Magnesium</keyword>
<dbReference type="PANTHER" id="PTHR16222:SF24">
    <property type="entry name" value="ADP-RIBOSYLHYDROLASE ARH3"/>
    <property type="match status" value="1"/>
</dbReference>
<proteinExistence type="inferred from homology"/>
<feature type="binding site" evidence="3">
    <location>
        <position position="341"/>
    </location>
    <ligand>
        <name>Mg(2+)</name>
        <dbReference type="ChEBI" id="CHEBI:18420"/>
        <label>1</label>
    </ligand>
</feature>
<keyword evidence="3" id="KW-0479">Metal-binding</keyword>
<evidence type="ECO:0000313" key="6">
    <source>
        <dbReference type="Proteomes" id="UP000500801"/>
    </source>
</evidence>
<protein>
    <submittedName>
        <fullName evidence="5">ADP-ribosylglycohydrolase family protein</fullName>
    </submittedName>
</protein>
<dbReference type="InterPro" id="IPR005502">
    <property type="entry name" value="Ribosyl_crysJ1"/>
</dbReference>
<dbReference type="Proteomes" id="UP000500801">
    <property type="component" value="Chromosome"/>
</dbReference>
<keyword evidence="2" id="KW-0378">Hydrolase</keyword>
<feature type="binding site" evidence="3">
    <location>
        <position position="339"/>
    </location>
    <ligand>
        <name>Mg(2+)</name>
        <dbReference type="ChEBI" id="CHEBI:18420"/>
        <label>1</label>
    </ligand>
</feature>
<dbReference type="AlphaFoldDB" id="A0AAE7D0B8"/>
<feature type="coiled-coil region" evidence="4">
    <location>
        <begin position="263"/>
        <end position="290"/>
    </location>
</feature>
<reference evidence="5 6" key="1">
    <citation type="submission" date="2018-11" db="EMBL/GenBank/DDBJ databases">
        <title>Complete genome sequence of Dickeya zeae strain CE1 infecting Canna edulis Ker-Gawl. in China.</title>
        <authorList>
            <person name="Zhang J."/>
            <person name="Lin B."/>
            <person name="Shen H."/>
            <person name="Jiang S."/>
            <person name="Pu X."/>
            <person name="Sun D."/>
        </authorList>
    </citation>
    <scope>NUCLEOTIDE SEQUENCE [LARGE SCALE GENOMIC DNA]</scope>
    <source>
        <strain evidence="5 6">CE1</strain>
    </source>
</reference>
<feature type="binding site" evidence="3">
    <location>
        <position position="84"/>
    </location>
    <ligand>
        <name>Mg(2+)</name>
        <dbReference type="ChEBI" id="CHEBI:18420"/>
        <label>1</label>
    </ligand>
</feature>
<dbReference type="Gene3D" id="1.10.4080.10">
    <property type="entry name" value="ADP-ribosylation/Crystallin J1"/>
    <property type="match status" value="1"/>
</dbReference>
<keyword evidence="4" id="KW-0175">Coiled coil</keyword>
<dbReference type="InterPro" id="IPR050792">
    <property type="entry name" value="ADP-ribosylglycohydrolase"/>
</dbReference>